<name>A0A5B8LTL1_9HYPH</name>
<evidence type="ECO:0000313" key="6">
    <source>
        <dbReference type="Proteomes" id="UP000315364"/>
    </source>
</evidence>
<keyword evidence="3 5" id="KW-0378">Hydrolase</keyword>
<dbReference type="RefSeq" id="WP_146289606.1">
    <property type="nucleotide sequence ID" value="NZ_CP042304.1"/>
</dbReference>
<dbReference type="Pfam" id="PF06441">
    <property type="entry name" value="EHN"/>
    <property type="match status" value="1"/>
</dbReference>
<accession>A0A5B8LTL1</accession>
<protein>
    <submittedName>
        <fullName evidence="5">Epoxide hydrolase</fullName>
    </submittedName>
</protein>
<dbReference type="InterPro" id="IPR029058">
    <property type="entry name" value="AB_hydrolase_fold"/>
</dbReference>
<dbReference type="InterPro" id="IPR016292">
    <property type="entry name" value="Epoxide_hydrolase"/>
</dbReference>
<dbReference type="PANTHER" id="PTHR21661">
    <property type="entry name" value="EPOXIDE HYDROLASE 1-RELATED"/>
    <property type="match status" value="1"/>
</dbReference>
<dbReference type="Proteomes" id="UP000315364">
    <property type="component" value="Chromosome"/>
</dbReference>
<dbReference type="OrthoDB" id="27092at2"/>
<proteinExistence type="inferred from homology"/>
<dbReference type="PIRSF" id="PIRSF001112">
    <property type="entry name" value="Epoxide_hydrolase"/>
    <property type="match status" value="1"/>
</dbReference>
<dbReference type="EMBL" id="CP042304">
    <property type="protein sequence ID" value="QDZ10822.1"/>
    <property type="molecule type" value="Genomic_DNA"/>
</dbReference>
<reference evidence="5 6" key="1">
    <citation type="submission" date="2019-07" db="EMBL/GenBank/DDBJ databases">
        <title>Full genome sequence of Devosia sp. Gsoil 520.</title>
        <authorList>
            <person name="Im W.-T."/>
        </authorList>
    </citation>
    <scope>NUCLEOTIDE SEQUENCE [LARGE SCALE GENOMIC DNA]</scope>
    <source>
        <strain evidence="5 6">Gsoil 520</strain>
    </source>
</reference>
<dbReference type="GO" id="GO:0097176">
    <property type="term" value="P:epoxide metabolic process"/>
    <property type="evidence" value="ECO:0007669"/>
    <property type="project" value="TreeGrafter"/>
</dbReference>
<dbReference type="Gene3D" id="3.40.50.1820">
    <property type="entry name" value="alpha/beta hydrolase"/>
    <property type="match status" value="1"/>
</dbReference>
<dbReference type="AlphaFoldDB" id="A0A5B8LTL1"/>
<keyword evidence="2" id="KW-0058">Aromatic hydrocarbons catabolism</keyword>
<evidence type="ECO:0000256" key="2">
    <source>
        <dbReference type="ARBA" id="ARBA00022797"/>
    </source>
</evidence>
<dbReference type="PRINTS" id="PR00412">
    <property type="entry name" value="EPOXHYDRLASE"/>
</dbReference>
<dbReference type="SUPFAM" id="SSF53474">
    <property type="entry name" value="alpha/beta-Hydrolases"/>
    <property type="match status" value="1"/>
</dbReference>
<keyword evidence="6" id="KW-1185">Reference proteome</keyword>
<evidence type="ECO:0000256" key="1">
    <source>
        <dbReference type="ARBA" id="ARBA00010088"/>
    </source>
</evidence>
<evidence type="ECO:0000313" key="5">
    <source>
        <dbReference type="EMBL" id="QDZ10822.1"/>
    </source>
</evidence>
<dbReference type="GO" id="GO:0004301">
    <property type="term" value="F:epoxide hydrolase activity"/>
    <property type="evidence" value="ECO:0007669"/>
    <property type="project" value="TreeGrafter"/>
</dbReference>
<dbReference type="KEGG" id="dea:FPZ08_08680"/>
<evidence type="ECO:0000259" key="4">
    <source>
        <dbReference type="Pfam" id="PF06441"/>
    </source>
</evidence>
<evidence type="ECO:0000256" key="3">
    <source>
        <dbReference type="ARBA" id="ARBA00022801"/>
    </source>
</evidence>
<dbReference type="InterPro" id="IPR000639">
    <property type="entry name" value="Epox_hydrolase-like"/>
</dbReference>
<dbReference type="InterPro" id="IPR010497">
    <property type="entry name" value="Epoxide_hydro_N"/>
</dbReference>
<dbReference type="PANTHER" id="PTHR21661:SF35">
    <property type="entry name" value="EPOXIDE HYDROLASE"/>
    <property type="match status" value="1"/>
</dbReference>
<feature type="domain" description="Epoxide hydrolase N-terminal" evidence="4">
    <location>
        <begin position="3"/>
        <end position="107"/>
    </location>
</feature>
<gene>
    <name evidence="5" type="ORF">FPZ08_08680</name>
</gene>
<comment type="similarity">
    <text evidence="1">Belongs to the peptidase S33 family.</text>
</comment>
<organism evidence="5 6">
    <name type="scientific">Devosia ginsengisoli</name>
    <dbReference type="NCBI Taxonomy" id="400770"/>
    <lineage>
        <taxon>Bacteria</taxon>
        <taxon>Pseudomonadati</taxon>
        <taxon>Pseudomonadota</taxon>
        <taxon>Alphaproteobacteria</taxon>
        <taxon>Hyphomicrobiales</taxon>
        <taxon>Devosiaceae</taxon>
        <taxon>Devosia</taxon>
    </lineage>
</organism>
<sequence length="376" mass="41440">MTITPFKIAIDATQLDDLQQRLRHARFPDTFSRDWSHGQPVHFIRELAEQWLNSYDWRAWEDKLNAYPQFLTEIDGQTIHFLHIRSPEPDAIPLVLTHGWPSSFVEYLPVIGPLTNPAAHGKPGAQAFHLVIPSLPGYGFSTPLAGPGWEPVRTAAAWDVLMKRLGYTSYGAQGGDAGALVSRELAILNPKGLMGVHLQQVFAFPSGAPGEMDMLSPFELAGFANLEKFQKYNGYADIQSKRPGTLAYGLVDSPVAQLAWNAELFFGFEGEAATSFDRELFLTNTAIFWFTASGSGQGNFFLEGSQTGGGYREIPTAVPTAVASFANDFRSVRTFAERSFSNIVQWTEMESGGHFAAADASEALVADMQSFFSRLR</sequence>